<evidence type="ECO:0000256" key="8">
    <source>
        <dbReference type="ARBA" id="ARBA00023157"/>
    </source>
</evidence>
<accession>A0A9J2PGY1</accession>
<evidence type="ECO:0000313" key="16">
    <source>
        <dbReference type="Proteomes" id="UP000036681"/>
    </source>
</evidence>
<dbReference type="InterPro" id="IPR034164">
    <property type="entry name" value="Pepsin-like_dom"/>
</dbReference>
<evidence type="ECO:0000256" key="10">
    <source>
        <dbReference type="PIRSR" id="PIRSR601461-1"/>
    </source>
</evidence>
<dbReference type="Proteomes" id="UP000036681">
    <property type="component" value="Unplaced"/>
</dbReference>
<evidence type="ECO:0000256" key="6">
    <source>
        <dbReference type="ARBA" id="ARBA00022750"/>
    </source>
</evidence>
<dbReference type="FunFam" id="2.40.70.10:FF:000008">
    <property type="entry name" value="Cathepsin D"/>
    <property type="match status" value="1"/>
</dbReference>
<feature type="disulfide bond" evidence="11">
    <location>
        <begin position="108"/>
        <end position="113"/>
    </location>
</feature>
<keyword evidence="4 12" id="KW-0645">Protease</keyword>
<comment type="subcellular location">
    <subcellularLocation>
        <location evidence="1">Secreted</location>
    </subcellularLocation>
</comment>
<dbReference type="CDD" id="cd05471">
    <property type="entry name" value="pepsin_like"/>
    <property type="match status" value="1"/>
</dbReference>
<dbReference type="SUPFAM" id="SSF50630">
    <property type="entry name" value="Acid proteases"/>
    <property type="match status" value="1"/>
</dbReference>
<dbReference type="GO" id="GO:0005576">
    <property type="term" value="C:extracellular region"/>
    <property type="evidence" value="ECO:0007669"/>
    <property type="project" value="UniProtKB-SubCell"/>
</dbReference>
<evidence type="ECO:0000256" key="12">
    <source>
        <dbReference type="RuleBase" id="RU000454"/>
    </source>
</evidence>
<dbReference type="GO" id="GO:0006508">
    <property type="term" value="P:proteolysis"/>
    <property type="evidence" value="ECO:0007669"/>
    <property type="project" value="UniProtKB-KW"/>
</dbReference>
<feature type="active site" evidence="10">
    <location>
        <position position="95"/>
    </location>
</feature>
<feature type="domain" description="Peptidase A1" evidence="15">
    <location>
        <begin position="76"/>
        <end position="393"/>
    </location>
</feature>
<dbReference type="PROSITE" id="PS50202">
    <property type="entry name" value="MSP"/>
    <property type="match status" value="1"/>
</dbReference>
<dbReference type="InterPro" id="IPR021109">
    <property type="entry name" value="Peptidase_aspartic_dom_sf"/>
</dbReference>
<proteinExistence type="inferred from homology"/>
<keyword evidence="16" id="KW-1185">Reference proteome</keyword>
<organism evidence="16 17">
    <name type="scientific">Ascaris lumbricoides</name>
    <name type="common">Giant roundworm</name>
    <dbReference type="NCBI Taxonomy" id="6252"/>
    <lineage>
        <taxon>Eukaryota</taxon>
        <taxon>Metazoa</taxon>
        <taxon>Ecdysozoa</taxon>
        <taxon>Nematoda</taxon>
        <taxon>Chromadorea</taxon>
        <taxon>Rhabditida</taxon>
        <taxon>Spirurina</taxon>
        <taxon>Ascaridomorpha</taxon>
        <taxon>Ascaridoidea</taxon>
        <taxon>Ascarididae</taxon>
        <taxon>Ascaris</taxon>
    </lineage>
</organism>
<feature type="disulfide bond" evidence="11">
    <location>
        <begin position="319"/>
        <end position="353"/>
    </location>
</feature>
<dbReference type="PANTHER" id="PTHR47966:SF44">
    <property type="entry name" value="PEPTIDASE A1 DOMAIN-CONTAINING PROTEIN"/>
    <property type="match status" value="1"/>
</dbReference>
<evidence type="ECO:0000256" key="3">
    <source>
        <dbReference type="ARBA" id="ARBA00022525"/>
    </source>
</evidence>
<dbReference type="SUPFAM" id="SSF49354">
    <property type="entry name" value="PapD-like"/>
    <property type="match status" value="1"/>
</dbReference>
<dbReference type="PROSITE" id="PS00141">
    <property type="entry name" value="ASP_PROTEASE"/>
    <property type="match status" value="1"/>
</dbReference>
<keyword evidence="5 13" id="KW-0732">Signal</keyword>
<evidence type="ECO:0000256" key="7">
    <source>
        <dbReference type="ARBA" id="ARBA00022801"/>
    </source>
</evidence>
<keyword evidence="9" id="KW-0325">Glycoprotein</keyword>
<dbReference type="PANTHER" id="PTHR47966">
    <property type="entry name" value="BETA-SITE APP-CLEAVING ENZYME, ISOFORM A-RELATED"/>
    <property type="match status" value="1"/>
</dbReference>
<evidence type="ECO:0000256" key="9">
    <source>
        <dbReference type="ARBA" id="ARBA00023180"/>
    </source>
</evidence>
<dbReference type="GO" id="GO:0004190">
    <property type="term" value="F:aspartic-type endopeptidase activity"/>
    <property type="evidence" value="ECO:0007669"/>
    <property type="project" value="UniProtKB-KW"/>
</dbReference>
<keyword evidence="3" id="KW-0964">Secreted</keyword>
<dbReference type="InterPro" id="IPR033121">
    <property type="entry name" value="PEPTIDASE_A1"/>
</dbReference>
<evidence type="ECO:0000259" key="14">
    <source>
        <dbReference type="PROSITE" id="PS50202"/>
    </source>
</evidence>
<dbReference type="InterPro" id="IPR008962">
    <property type="entry name" value="PapD-like_sf"/>
</dbReference>
<reference evidence="17" key="1">
    <citation type="submission" date="2023-03" db="UniProtKB">
        <authorList>
            <consortium name="WormBaseParasite"/>
        </authorList>
    </citation>
    <scope>IDENTIFICATION</scope>
</reference>
<name>A0A9J2PGY1_ASCLU</name>
<evidence type="ECO:0000259" key="15">
    <source>
        <dbReference type="PROSITE" id="PS51767"/>
    </source>
</evidence>
<dbReference type="Gene3D" id="2.60.40.10">
    <property type="entry name" value="Immunoglobulins"/>
    <property type="match status" value="1"/>
</dbReference>
<dbReference type="InterPro" id="IPR001969">
    <property type="entry name" value="Aspartic_peptidase_AS"/>
</dbReference>
<evidence type="ECO:0000256" key="13">
    <source>
        <dbReference type="SAM" id="SignalP"/>
    </source>
</evidence>
<dbReference type="InterPro" id="IPR013783">
    <property type="entry name" value="Ig-like_fold"/>
</dbReference>
<dbReference type="InterPro" id="IPR001461">
    <property type="entry name" value="Aspartic_peptidase_A1"/>
</dbReference>
<dbReference type="Gene3D" id="2.40.70.10">
    <property type="entry name" value="Acid Proteases"/>
    <property type="match status" value="2"/>
</dbReference>
<feature type="domain" description="MSP" evidence="14">
    <location>
        <begin position="471"/>
        <end position="604"/>
    </location>
</feature>
<dbReference type="FunFam" id="2.40.70.10:FF:000058">
    <property type="entry name" value="ASpartyl Protease"/>
    <property type="match status" value="1"/>
</dbReference>
<evidence type="ECO:0000256" key="4">
    <source>
        <dbReference type="ARBA" id="ARBA00022670"/>
    </source>
</evidence>
<feature type="active site" evidence="10">
    <location>
        <position position="284"/>
    </location>
</feature>
<keyword evidence="6 12" id="KW-0064">Aspartyl protease</keyword>
<evidence type="ECO:0000313" key="17">
    <source>
        <dbReference type="WBParaSite" id="ALUE_0000926501-mRNA-1"/>
    </source>
</evidence>
<dbReference type="PRINTS" id="PR00792">
    <property type="entry name" value="PEPSIN"/>
</dbReference>
<evidence type="ECO:0000256" key="5">
    <source>
        <dbReference type="ARBA" id="ARBA00022729"/>
    </source>
</evidence>
<dbReference type="Pfam" id="PF00026">
    <property type="entry name" value="Asp"/>
    <property type="match status" value="1"/>
</dbReference>
<evidence type="ECO:0000256" key="11">
    <source>
        <dbReference type="PIRSR" id="PIRSR601461-2"/>
    </source>
</evidence>
<keyword evidence="8 11" id="KW-1015">Disulfide bond</keyword>
<sequence>MKPLILLACVTIAAAVVTRVPLKHIETRRVRLMREGKWEEHQRMKDALRMKNIKSKDSHSRAIGSQGVNDYDDLEYVGNITIGSPPGQLFSVVLDTGSSNLWIPDASCGVFTCIFKNVYNSSKSSTYSTDGRPWYVQYGDGSAANGFLGKDTVTLGGENDMQLRIPNQIFGQATYMYGFYGDPIDGILGLGFSYLADYYVSPPIINAIDQGLLDEPIFTVWMEAKGMQENVYGGQFTYGGFDSEHCGPVIAYQQLSMASYWQYRMKGVGVGSYLNRKGWDVIADTGTSFVGGPQYVLDKIAAELNATYNYFDGIYYVPCGSESQLKNIAFYIGDYKYEVEPVNYNVKLGDDTCTIGLFSFSFGGYGPTWILGDPFIRQFCLIHDVQQQRIGFAAAKKSRLLMSKRIDTKRTSCSREITEHDEARRSMHVRFPAHFSHNCHFDRLMRLSMAKKSSSHSTSGLRRAGGSPDYELTLTPPWIIFSAEDSYMRPQYSYITIQNIESVAVVYRIRTKDRSFPRFSHCHGYLPAGGSDEVTIVIPTSEHWPRDPAEFAGKHHKVLIENLTVPPHTTPPTNADSASALSRRIFKSTPPLTRMYCKLNFILPKLVEGSLAENETSATA</sequence>
<dbReference type="GO" id="GO:0005764">
    <property type="term" value="C:lysosome"/>
    <property type="evidence" value="ECO:0007669"/>
    <property type="project" value="TreeGrafter"/>
</dbReference>
<protein>
    <submittedName>
        <fullName evidence="17">Peptidase A1 domain-containing protein</fullName>
    </submittedName>
</protein>
<dbReference type="PROSITE" id="PS51767">
    <property type="entry name" value="PEPTIDASE_A1"/>
    <property type="match status" value="1"/>
</dbReference>
<feature type="signal peptide" evidence="13">
    <location>
        <begin position="1"/>
        <end position="15"/>
    </location>
</feature>
<dbReference type="InterPro" id="IPR000535">
    <property type="entry name" value="MSP_dom"/>
</dbReference>
<feature type="chain" id="PRO_5039930687" evidence="13">
    <location>
        <begin position="16"/>
        <end position="620"/>
    </location>
</feature>
<evidence type="ECO:0000256" key="1">
    <source>
        <dbReference type="ARBA" id="ARBA00004613"/>
    </source>
</evidence>
<evidence type="ECO:0000256" key="2">
    <source>
        <dbReference type="ARBA" id="ARBA00007447"/>
    </source>
</evidence>
<keyword evidence="7 12" id="KW-0378">Hydrolase</keyword>
<comment type="similarity">
    <text evidence="2 12">Belongs to the peptidase A1 family.</text>
</comment>
<dbReference type="AlphaFoldDB" id="A0A9J2PGY1"/>
<dbReference type="WBParaSite" id="ALUE_0000926501-mRNA-1">
    <property type="protein sequence ID" value="ALUE_0000926501-mRNA-1"/>
    <property type="gene ID" value="ALUE_0000926501"/>
</dbReference>